<feature type="region of interest" description="Disordered" evidence="1">
    <location>
        <begin position="34"/>
        <end position="71"/>
    </location>
</feature>
<evidence type="ECO:0000313" key="2">
    <source>
        <dbReference type="EMBL" id="KAK3799592.1"/>
    </source>
</evidence>
<name>A0AAE1EA80_9GAST</name>
<dbReference type="EMBL" id="JAWDGP010000552">
    <property type="protein sequence ID" value="KAK3799592.1"/>
    <property type="molecule type" value="Genomic_DNA"/>
</dbReference>
<keyword evidence="3" id="KW-1185">Reference proteome</keyword>
<evidence type="ECO:0000313" key="3">
    <source>
        <dbReference type="Proteomes" id="UP001283361"/>
    </source>
</evidence>
<accession>A0AAE1EA80</accession>
<sequence>MDGHADTRHTPVLSIRTREPEKVRICHDTTADLEPPDQCLMSQNGGGTQTPDTRPSYLSGHKSQRKSGYATTRQLSSNQCLMSQNGGGMLHWTPTCFYALRIPNSGVHAKPGKISRVIKELETPVPRESKATMNTQDTPDCLI</sequence>
<reference evidence="2" key="1">
    <citation type="journal article" date="2023" name="G3 (Bethesda)">
        <title>A reference genome for the long-term kleptoplast-retaining sea slug Elysia crispata morphotype clarki.</title>
        <authorList>
            <person name="Eastman K.E."/>
            <person name="Pendleton A.L."/>
            <person name="Shaikh M.A."/>
            <person name="Suttiyut T."/>
            <person name="Ogas R."/>
            <person name="Tomko P."/>
            <person name="Gavelis G."/>
            <person name="Widhalm J.R."/>
            <person name="Wisecaver J.H."/>
        </authorList>
    </citation>
    <scope>NUCLEOTIDE SEQUENCE</scope>
    <source>
        <strain evidence="2">ECLA1</strain>
    </source>
</reference>
<protein>
    <submittedName>
        <fullName evidence="2">Uncharacterized protein</fullName>
    </submittedName>
</protein>
<evidence type="ECO:0000256" key="1">
    <source>
        <dbReference type="SAM" id="MobiDB-lite"/>
    </source>
</evidence>
<proteinExistence type="predicted"/>
<comment type="caution">
    <text evidence="2">The sequence shown here is derived from an EMBL/GenBank/DDBJ whole genome shotgun (WGS) entry which is preliminary data.</text>
</comment>
<dbReference type="Proteomes" id="UP001283361">
    <property type="component" value="Unassembled WGS sequence"/>
</dbReference>
<organism evidence="2 3">
    <name type="scientific">Elysia crispata</name>
    <name type="common">lettuce slug</name>
    <dbReference type="NCBI Taxonomy" id="231223"/>
    <lineage>
        <taxon>Eukaryota</taxon>
        <taxon>Metazoa</taxon>
        <taxon>Spiralia</taxon>
        <taxon>Lophotrochozoa</taxon>
        <taxon>Mollusca</taxon>
        <taxon>Gastropoda</taxon>
        <taxon>Heterobranchia</taxon>
        <taxon>Euthyneura</taxon>
        <taxon>Panpulmonata</taxon>
        <taxon>Sacoglossa</taxon>
        <taxon>Placobranchoidea</taxon>
        <taxon>Plakobranchidae</taxon>
        <taxon>Elysia</taxon>
    </lineage>
</organism>
<gene>
    <name evidence="2" type="ORF">RRG08_053220</name>
</gene>
<dbReference type="AlphaFoldDB" id="A0AAE1EA80"/>